<gene>
    <name evidence="1" type="ORF">OPV22_026786</name>
</gene>
<organism evidence="1 2">
    <name type="scientific">Ensete ventricosum</name>
    <name type="common">Abyssinian banana</name>
    <name type="synonym">Musa ensete</name>
    <dbReference type="NCBI Taxonomy" id="4639"/>
    <lineage>
        <taxon>Eukaryota</taxon>
        <taxon>Viridiplantae</taxon>
        <taxon>Streptophyta</taxon>
        <taxon>Embryophyta</taxon>
        <taxon>Tracheophyta</taxon>
        <taxon>Spermatophyta</taxon>
        <taxon>Magnoliopsida</taxon>
        <taxon>Liliopsida</taxon>
        <taxon>Zingiberales</taxon>
        <taxon>Musaceae</taxon>
        <taxon>Ensete</taxon>
    </lineage>
</organism>
<sequence length="120" mass="13447">MGEIVSRGVVRQSRIRAADESERVGAAQCRGRNRRASYLDGSVIELGARQCISCDFFSRHISSSYDQGSKNWEGIATDLKGSMRKRMKFLVAVCFGSAMKRTEESVKIGFRVNDQHNRSP</sequence>
<accession>A0AAV8PY62</accession>
<evidence type="ECO:0000313" key="2">
    <source>
        <dbReference type="Proteomes" id="UP001222027"/>
    </source>
</evidence>
<dbReference type="AlphaFoldDB" id="A0AAV8PY62"/>
<proteinExistence type="predicted"/>
<dbReference type="Proteomes" id="UP001222027">
    <property type="component" value="Unassembled WGS sequence"/>
</dbReference>
<name>A0AAV8PY62_ENSVE</name>
<protein>
    <submittedName>
        <fullName evidence="1">Uncharacterized protein</fullName>
    </submittedName>
</protein>
<evidence type="ECO:0000313" key="1">
    <source>
        <dbReference type="EMBL" id="KAJ8464234.1"/>
    </source>
</evidence>
<reference evidence="1 2" key="1">
    <citation type="submission" date="2022-12" db="EMBL/GenBank/DDBJ databases">
        <title>Chromosome-scale assembly of the Ensete ventricosum genome.</title>
        <authorList>
            <person name="Dussert Y."/>
            <person name="Stocks J."/>
            <person name="Wendawek A."/>
            <person name="Woldeyes F."/>
            <person name="Nichols R.A."/>
            <person name="Borrell J.S."/>
        </authorList>
    </citation>
    <scope>NUCLEOTIDE SEQUENCE [LARGE SCALE GENOMIC DNA]</scope>
    <source>
        <strain evidence="2">cv. Maze</strain>
        <tissue evidence="1">Seeds</tissue>
    </source>
</reference>
<keyword evidence="2" id="KW-1185">Reference proteome</keyword>
<dbReference type="EMBL" id="JAQQAF010000008">
    <property type="protein sequence ID" value="KAJ8464234.1"/>
    <property type="molecule type" value="Genomic_DNA"/>
</dbReference>
<comment type="caution">
    <text evidence="1">The sequence shown here is derived from an EMBL/GenBank/DDBJ whole genome shotgun (WGS) entry which is preliminary data.</text>
</comment>